<organism evidence="1 2">
    <name type="scientific">Deinococcus marmoris</name>
    <dbReference type="NCBI Taxonomy" id="249408"/>
    <lineage>
        <taxon>Bacteria</taxon>
        <taxon>Thermotogati</taxon>
        <taxon>Deinococcota</taxon>
        <taxon>Deinococci</taxon>
        <taxon>Deinococcales</taxon>
        <taxon>Deinococcaceae</taxon>
        <taxon>Deinococcus</taxon>
    </lineage>
</organism>
<dbReference type="InterPro" id="IPR042257">
    <property type="entry name" value="DGOK_C"/>
</dbReference>
<dbReference type="GO" id="GO:0008671">
    <property type="term" value="F:2-dehydro-3-deoxygalactonokinase activity"/>
    <property type="evidence" value="ECO:0007669"/>
    <property type="project" value="InterPro"/>
</dbReference>
<dbReference type="Gene3D" id="3.30.420.300">
    <property type="entry name" value="2-keto-3-deoxy-galactonokinase, substrate binding domain"/>
    <property type="match status" value="1"/>
</dbReference>
<proteinExistence type="predicted"/>
<reference evidence="1 2" key="1">
    <citation type="submission" date="2017-01" db="EMBL/GenBank/DDBJ databases">
        <title>Genome Analysis of Deinococcus marmoris KOPRI26562.</title>
        <authorList>
            <person name="Kim J.H."/>
            <person name="Oh H.-M."/>
        </authorList>
    </citation>
    <scope>NUCLEOTIDE SEQUENCE [LARGE SCALE GENOMIC DNA]</scope>
    <source>
        <strain evidence="1 2">KOPRI26562</strain>
    </source>
</reference>
<dbReference type="InterPro" id="IPR042258">
    <property type="entry name" value="DGOK_N"/>
</dbReference>
<dbReference type="OrthoDB" id="256574at2"/>
<keyword evidence="1" id="KW-0808">Transferase</keyword>
<keyword evidence="1" id="KW-0418">Kinase</keyword>
<protein>
    <submittedName>
        <fullName evidence="1">2-dehydro-3-deoxygalactonokinase</fullName>
    </submittedName>
</protein>
<evidence type="ECO:0000313" key="2">
    <source>
        <dbReference type="Proteomes" id="UP000186607"/>
    </source>
</evidence>
<evidence type="ECO:0000313" key="1">
    <source>
        <dbReference type="EMBL" id="OLV18856.1"/>
    </source>
</evidence>
<dbReference type="EMBL" id="MSTI01000053">
    <property type="protein sequence ID" value="OLV18856.1"/>
    <property type="molecule type" value="Genomic_DNA"/>
</dbReference>
<name>A0A1U7P111_9DEIO</name>
<dbReference type="RefSeq" id="WP_075831387.1">
    <property type="nucleotide sequence ID" value="NZ_MSTI01000053.1"/>
</dbReference>
<comment type="caution">
    <text evidence="1">The sequence shown here is derived from an EMBL/GenBank/DDBJ whole genome shotgun (WGS) entry which is preliminary data.</text>
</comment>
<sequence length="317" mass="34045">MIAFLDGGTTQTRLRVWDGQSVQFDTAVLVGARTGAVDGHSHALRAAVQELIGAARQVFPLDAVVACGMLTSPTGLYEVPHLVAPISTARLASHLVSREIEGCGPILFIPGIRTQDIDVMRGEETEVTGLRQILGLRGPVNFLHFGSHDKLIYTDDDGIQGSLTNLNGELLNAMTGATILKSNTQNPVELSDVDQHWWRQGMEAARQHGLSRAAFLVRIGGLLRGVTPGQGTSWLLGALAEGNLRWIEQAGPERTTVLYGRSTVTQPFMAYLTEQGFPAQIASEAHSALAAVIGAARLYELWRGLAGQTQPSRPAQP</sequence>
<dbReference type="Proteomes" id="UP000186607">
    <property type="component" value="Unassembled WGS sequence"/>
</dbReference>
<keyword evidence="2" id="KW-1185">Reference proteome</keyword>
<dbReference type="AlphaFoldDB" id="A0A1U7P111"/>
<dbReference type="GO" id="GO:0034194">
    <property type="term" value="P:D-galactonate catabolic process"/>
    <property type="evidence" value="ECO:0007669"/>
    <property type="project" value="InterPro"/>
</dbReference>
<dbReference type="InterPro" id="IPR007729">
    <property type="entry name" value="DGOK"/>
</dbReference>
<dbReference type="CDD" id="cd24012">
    <property type="entry name" value="ASKHA_NBD_KDGal-kinase"/>
    <property type="match status" value="1"/>
</dbReference>
<dbReference type="STRING" id="249408.BOO71_0004531"/>
<dbReference type="Gene3D" id="3.30.420.310">
    <property type="entry name" value="2-keto-3-deoxy-galactonokinase, C-terminal domain"/>
    <property type="match status" value="1"/>
</dbReference>
<accession>A0A1U7P111</accession>
<gene>
    <name evidence="1" type="ORF">BOO71_0004531</name>
</gene>
<dbReference type="Pfam" id="PF05035">
    <property type="entry name" value="DGOK"/>
    <property type="match status" value="1"/>
</dbReference>